<proteinExistence type="predicted"/>
<dbReference type="AlphaFoldDB" id="A0A5R8KAL6"/>
<evidence type="ECO:0000256" key="9">
    <source>
        <dbReference type="ARBA" id="ARBA00023136"/>
    </source>
</evidence>
<evidence type="ECO:0000256" key="8">
    <source>
        <dbReference type="ARBA" id="ARBA00023065"/>
    </source>
</evidence>
<evidence type="ECO:0000313" key="14">
    <source>
        <dbReference type="EMBL" id="TLD68965.1"/>
    </source>
</evidence>
<comment type="subcellular location">
    <subcellularLocation>
        <location evidence="1">Membrane</location>
        <topology evidence="1">Multi-pass membrane protein</topology>
    </subcellularLocation>
</comment>
<name>A0A5R8KAL6_9BACT</name>
<dbReference type="OrthoDB" id="9810759at2"/>
<dbReference type="PRINTS" id="PR00169">
    <property type="entry name" value="KCHANNEL"/>
</dbReference>
<dbReference type="SUPFAM" id="SSF81324">
    <property type="entry name" value="Voltage-gated potassium channels"/>
    <property type="match status" value="1"/>
</dbReference>
<feature type="transmembrane region" description="Helical" evidence="12">
    <location>
        <begin position="18"/>
        <end position="37"/>
    </location>
</feature>
<dbReference type="Gene3D" id="1.10.287.70">
    <property type="match status" value="1"/>
</dbReference>
<evidence type="ECO:0000256" key="12">
    <source>
        <dbReference type="SAM" id="Phobius"/>
    </source>
</evidence>
<keyword evidence="10" id="KW-0407">Ion channel</keyword>
<evidence type="ECO:0000256" key="7">
    <source>
        <dbReference type="ARBA" id="ARBA00022989"/>
    </source>
</evidence>
<keyword evidence="11" id="KW-0175">Coiled coil</keyword>
<evidence type="ECO:0000256" key="6">
    <source>
        <dbReference type="ARBA" id="ARBA00022958"/>
    </source>
</evidence>
<keyword evidence="8" id="KW-0406">Ion transport</keyword>
<dbReference type="PANTHER" id="PTHR11537:SF254">
    <property type="entry name" value="POTASSIUM VOLTAGE-GATED CHANNEL PROTEIN SHAB"/>
    <property type="match status" value="1"/>
</dbReference>
<dbReference type="RefSeq" id="WP_138088094.1">
    <property type="nucleotide sequence ID" value="NZ_VAUV01000017.1"/>
</dbReference>
<gene>
    <name evidence="14" type="ORF">FEM03_20095</name>
</gene>
<feature type="transmembrane region" description="Helical" evidence="12">
    <location>
        <begin position="188"/>
        <end position="213"/>
    </location>
</feature>
<keyword evidence="2" id="KW-0813">Transport</keyword>
<evidence type="ECO:0000256" key="11">
    <source>
        <dbReference type="SAM" id="Coils"/>
    </source>
</evidence>
<keyword evidence="6" id="KW-0630">Potassium</keyword>
<keyword evidence="3" id="KW-0633">Potassium transport</keyword>
<dbReference type="Pfam" id="PF00520">
    <property type="entry name" value="Ion_trans"/>
    <property type="match status" value="1"/>
</dbReference>
<evidence type="ECO:0000256" key="2">
    <source>
        <dbReference type="ARBA" id="ARBA00022448"/>
    </source>
</evidence>
<feature type="domain" description="Ion transport" evidence="13">
    <location>
        <begin position="14"/>
        <end position="210"/>
    </location>
</feature>
<evidence type="ECO:0000256" key="4">
    <source>
        <dbReference type="ARBA" id="ARBA00022692"/>
    </source>
</evidence>
<keyword evidence="7 12" id="KW-1133">Transmembrane helix</keyword>
<keyword evidence="5" id="KW-0631">Potassium channel</keyword>
<dbReference type="EMBL" id="VAUV01000017">
    <property type="protein sequence ID" value="TLD68965.1"/>
    <property type="molecule type" value="Genomic_DNA"/>
</dbReference>
<dbReference type="Proteomes" id="UP000306196">
    <property type="component" value="Unassembled WGS sequence"/>
</dbReference>
<keyword evidence="9 12" id="KW-0472">Membrane</keyword>
<feature type="coiled-coil region" evidence="11">
    <location>
        <begin position="217"/>
        <end position="251"/>
    </location>
</feature>
<dbReference type="PANTHER" id="PTHR11537">
    <property type="entry name" value="VOLTAGE-GATED POTASSIUM CHANNEL"/>
    <property type="match status" value="1"/>
</dbReference>
<comment type="caution">
    <text evidence="14">The sequence shown here is derived from an EMBL/GenBank/DDBJ whole genome shotgun (WGS) entry which is preliminary data.</text>
</comment>
<keyword evidence="15" id="KW-1185">Reference proteome</keyword>
<evidence type="ECO:0000259" key="13">
    <source>
        <dbReference type="Pfam" id="PF00520"/>
    </source>
</evidence>
<feature type="transmembrane region" description="Helical" evidence="12">
    <location>
        <begin position="126"/>
        <end position="148"/>
    </location>
</feature>
<dbReference type="GO" id="GO:0001508">
    <property type="term" value="P:action potential"/>
    <property type="evidence" value="ECO:0007669"/>
    <property type="project" value="TreeGrafter"/>
</dbReference>
<organism evidence="14 15">
    <name type="scientific">Phragmitibacter flavus</name>
    <dbReference type="NCBI Taxonomy" id="2576071"/>
    <lineage>
        <taxon>Bacteria</taxon>
        <taxon>Pseudomonadati</taxon>
        <taxon>Verrucomicrobiota</taxon>
        <taxon>Verrucomicrobiia</taxon>
        <taxon>Verrucomicrobiales</taxon>
        <taxon>Verrucomicrobiaceae</taxon>
        <taxon>Phragmitibacter</taxon>
    </lineage>
</organism>
<protein>
    <submittedName>
        <fullName evidence="14">Ion transporter</fullName>
    </submittedName>
</protein>
<dbReference type="InterPro" id="IPR028325">
    <property type="entry name" value="VG_K_chnl"/>
</dbReference>
<accession>A0A5R8KAL6</accession>
<dbReference type="GO" id="GO:0005249">
    <property type="term" value="F:voltage-gated potassium channel activity"/>
    <property type="evidence" value="ECO:0007669"/>
    <property type="project" value="InterPro"/>
</dbReference>
<evidence type="ECO:0000256" key="3">
    <source>
        <dbReference type="ARBA" id="ARBA00022538"/>
    </source>
</evidence>
<sequence>MKATGANSETHKLKPWDLVLAFLSVYLLLALFAELVLDLDANVRDALNRTDTVLCLIFLGDFFYRLATAPSKLAYLKWGWIDFISSIPSVDIFRWGRFFRVFRILRAIRSARHLILVVRKSSAQSLLLTVLMGCFLVLDIGAMAILHFEQDVPGSNITTVQDAFWWSIVTMTTVGYGDRFPVTPEGRMVASVLMVMGIGLFGSLTAFLSSALLKPDADKEESELREVLGRLDEMKERLERMEAKLGERRLKDEG</sequence>
<evidence type="ECO:0000256" key="5">
    <source>
        <dbReference type="ARBA" id="ARBA00022826"/>
    </source>
</evidence>
<reference evidence="14 15" key="1">
    <citation type="submission" date="2019-05" db="EMBL/GenBank/DDBJ databases">
        <title>Verrucobacter flavum gen. nov., sp. nov. a new member of the family Verrucomicrobiaceae.</title>
        <authorList>
            <person name="Szuroczki S."/>
            <person name="Abbaszade G."/>
            <person name="Szabo A."/>
            <person name="Felfoldi T."/>
            <person name="Schumann P."/>
            <person name="Boka K."/>
            <person name="Keki Z."/>
            <person name="Toumi M."/>
            <person name="Toth E."/>
        </authorList>
    </citation>
    <scope>NUCLEOTIDE SEQUENCE [LARGE SCALE GENOMIC DNA]</scope>
    <source>
        <strain evidence="14 15">MG-N-17</strain>
    </source>
</reference>
<evidence type="ECO:0000256" key="1">
    <source>
        <dbReference type="ARBA" id="ARBA00004141"/>
    </source>
</evidence>
<evidence type="ECO:0000313" key="15">
    <source>
        <dbReference type="Proteomes" id="UP000306196"/>
    </source>
</evidence>
<dbReference type="InterPro" id="IPR005821">
    <property type="entry name" value="Ion_trans_dom"/>
</dbReference>
<keyword evidence="4 12" id="KW-0812">Transmembrane</keyword>
<dbReference type="GO" id="GO:0008076">
    <property type="term" value="C:voltage-gated potassium channel complex"/>
    <property type="evidence" value="ECO:0007669"/>
    <property type="project" value="InterPro"/>
</dbReference>
<evidence type="ECO:0000256" key="10">
    <source>
        <dbReference type="ARBA" id="ARBA00023303"/>
    </source>
</evidence>